<dbReference type="Proteomes" id="UP001056500">
    <property type="component" value="Chromosome"/>
</dbReference>
<dbReference type="CDD" id="cd00657">
    <property type="entry name" value="Ferritin_like"/>
    <property type="match status" value="1"/>
</dbReference>
<dbReference type="RefSeq" id="WP_251871607.1">
    <property type="nucleotide sequence ID" value="NZ_CP098755.1"/>
</dbReference>
<gene>
    <name evidence="1" type="ORF">NDK47_20440</name>
</gene>
<dbReference type="SUPFAM" id="SSF47240">
    <property type="entry name" value="Ferritin-like"/>
    <property type="match status" value="1"/>
</dbReference>
<dbReference type="InterPro" id="IPR009078">
    <property type="entry name" value="Ferritin-like_SF"/>
</dbReference>
<protein>
    <submittedName>
        <fullName evidence="1">Ferritin-like domain-containing protein</fullName>
    </submittedName>
</protein>
<evidence type="ECO:0000313" key="2">
    <source>
        <dbReference type="Proteomes" id="UP001056500"/>
    </source>
</evidence>
<dbReference type="EMBL" id="CP098755">
    <property type="protein sequence ID" value="USG64495.1"/>
    <property type="molecule type" value="Genomic_DNA"/>
</dbReference>
<name>A0ABY4WFB8_9BACL</name>
<reference evidence="1" key="1">
    <citation type="submission" date="2022-06" db="EMBL/GenBank/DDBJ databases">
        <title>Genome sequencing of Brevibacillus sp. BB3-R1.</title>
        <authorList>
            <person name="Heo J."/>
            <person name="Lee D."/>
            <person name="Won M."/>
            <person name="Han B.-H."/>
            <person name="Hong S.-B."/>
            <person name="Kwon S.-W."/>
        </authorList>
    </citation>
    <scope>NUCLEOTIDE SEQUENCE</scope>
    <source>
        <strain evidence="1">BB3-R1</strain>
    </source>
</reference>
<accession>A0ABY4WFB8</accession>
<organism evidence="1 2">
    <name type="scientific">Brevibacillus ruminantium</name>
    <dbReference type="NCBI Taxonomy" id="2950604"/>
    <lineage>
        <taxon>Bacteria</taxon>
        <taxon>Bacillati</taxon>
        <taxon>Bacillota</taxon>
        <taxon>Bacilli</taxon>
        <taxon>Bacillales</taxon>
        <taxon>Paenibacillaceae</taxon>
        <taxon>Brevibacillus</taxon>
    </lineage>
</organism>
<dbReference type="Gene3D" id="1.20.1260.10">
    <property type="match status" value="1"/>
</dbReference>
<evidence type="ECO:0000313" key="1">
    <source>
        <dbReference type="EMBL" id="USG64495.1"/>
    </source>
</evidence>
<proteinExistence type="predicted"/>
<sequence>MNGYWYGPYGYSTYAPIRPVSMDRYDDRTEVVIRLIQEGIAGERNDELFYDYLISVAPTQQEKDVITGIRDDERKHRRLFRQLYTQLSGQQPGPIEEGEMFHKPASYLAGLEQALLGELKAFEKYRTIYRYIPQQYRDTVFEIMTDELKHAGYYNWLYAKNK</sequence>
<dbReference type="InterPro" id="IPR012347">
    <property type="entry name" value="Ferritin-like"/>
</dbReference>
<keyword evidence="2" id="KW-1185">Reference proteome</keyword>